<feature type="non-terminal residue" evidence="10">
    <location>
        <position position="1"/>
    </location>
</feature>
<evidence type="ECO:0000256" key="7">
    <source>
        <dbReference type="ARBA" id="ARBA00023136"/>
    </source>
</evidence>
<keyword evidence="4" id="KW-0999">Mitochondrion inner membrane</keyword>
<feature type="compositionally biased region" description="Basic and acidic residues" evidence="9">
    <location>
        <begin position="304"/>
        <end position="321"/>
    </location>
</feature>
<evidence type="ECO:0000256" key="4">
    <source>
        <dbReference type="ARBA" id="ARBA00022792"/>
    </source>
</evidence>
<feature type="coiled-coil region" evidence="8">
    <location>
        <begin position="430"/>
        <end position="468"/>
    </location>
</feature>
<sequence length="742" mass="81364">ADPVWPDPSVTATSPLGKRCDKNPNECRQCRTTAAPCHSPRRTPTRGPVWPPSSAGFTPRPPRFPSLHQWRIDTGRECTPRGTRGPTLPLFCSTLRTLAASSPEFGKMMRRCVLGLSSSLHSVKSSSRRATAQTPFFLSSRCEFLSTPQPNPSKGSAFTSGKPPSSGNLLPKLVIGTIVIGAAVGIAYQTGYIGNSQVNREHPSPKSSKLDAAQNQIVAEHSQDRANLLSKETTHDKPILQVVEEIDEHHQIGDTETDKEDASEVVPSKAKLAPVTENEPSNISQEVPSQEKEDTVYGISSVDSFDRDDSLALSTDPKEQNEITNASISPSKETKTDEVPHNHLTPEAVPKDFIEHEEKVHNSLLGVYSLQGNEGKMEGHIHCVISDTSVPLSEEKEVPIIATKDSEETNKSKDEKIVLDVIEAIHAAERRQAESDFRTFAEEKQKLKEKFEKELKDAKARELTYAEEAAILDKELNKERLKAVATATQLQENAEENLKMELQRKGEQMELKLKESQELGKVELNAAIAKEKSSHMEKMAEANLHIKALCMAFYARSEEARQSYSIHKLALGALALEDALSKGLPIKEEIDAIHSSLVGLDRDSLLDLVLTTLPEETLKNGTDTLLQLSQKFDILKGTLRHFGLIPPSGGGILAHTVAHIASSIKMRENNFSGDGIESVITRVEKFLSEGRLAEAADALEKCVSGTEAEGAVSEWVRQARNRAVTEQALTLLQAYATSISLT</sequence>
<comment type="similarity">
    <text evidence="2">Belongs to the MICOS complex subunit Mic60 family.</text>
</comment>
<keyword evidence="5" id="KW-1133">Transmembrane helix</keyword>
<organism evidence="10">
    <name type="scientific">Anthurium amnicola</name>
    <dbReference type="NCBI Taxonomy" id="1678845"/>
    <lineage>
        <taxon>Eukaryota</taxon>
        <taxon>Viridiplantae</taxon>
        <taxon>Streptophyta</taxon>
        <taxon>Embryophyta</taxon>
        <taxon>Tracheophyta</taxon>
        <taxon>Spermatophyta</taxon>
        <taxon>Magnoliopsida</taxon>
        <taxon>Liliopsida</taxon>
        <taxon>Araceae</taxon>
        <taxon>Pothoideae</taxon>
        <taxon>Potheae</taxon>
        <taxon>Anthurium</taxon>
    </lineage>
</organism>
<gene>
    <name evidence="10" type="primary">FCJ1_6</name>
    <name evidence="10" type="ORF">g.56428</name>
</gene>
<evidence type="ECO:0000256" key="8">
    <source>
        <dbReference type="SAM" id="Coils"/>
    </source>
</evidence>
<evidence type="ECO:0000256" key="6">
    <source>
        <dbReference type="ARBA" id="ARBA00023128"/>
    </source>
</evidence>
<evidence type="ECO:0000256" key="3">
    <source>
        <dbReference type="ARBA" id="ARBA00022692"/>
    </source>
</evidence>
<dbReference type="PANTHER" id="PTHR15415">
    <property type="entry name" value="MITOFILIN"/>
    <property type="match status" value="1"/>
</dbReference>
<dbReference type="GO" id="GO:0061617">
    <property type="term" value="C:MICOS complex"/>
    <property type="evidence" value="ECO:0007669"/>
    <property type="project" value="TreeGrafter"/>
</dbReference>
<comment type="subcellular location">
    <subcellularLocation>
        <location evidence="1">Mitochondrion inner membrane</location>
    </subcellularLocation>
</comment>
<proteinExistence type="inferred from homology"/>
<reference evidence="10" key="1">
    <citation type="submission" date="2015-07" db="EMBL/GenBank/DDBJ databases">
        <title>Transcriptome Assembly of Anthurium amnicola.</title>
        <authorList>
            <person name="Suzuki J."/>
        </authorList>
    </citation>
    <scope>NUCLEOTIDE SEQUENCE</scope>
</reference>
<accession>A0A1D1XMQ5</accession>
<evidence type="ECO:0000256" key="5">
    <source>
        <dbReference type="ARBA" id="ARBA00022989"/>
    </source>
</evidence>
<dbReference type="EMBL" id="GDJX01024254">
    <property type="protein sequence ID" value="JAT43682.1"/>
    <property type="molecule type" value="Transcribed_RNA"/>
</dbReference>
<feature type="compositionally biased region" description="Basic and acidic residues" evidence="9">
    <location>
        <begin position="332"/>
        <end position="341"/>
    </location>
</feature>
<dbReference type="InterPro" id="IPR019133">
    <property type="entry name" value="MIC60"/>
</dbReference>
<evidence type="ECO:0000256" key="2">
    <source>
        <dbReference type="ARBA" id="ARBA00010877"/>
    </source>
</evidence>
<keyword evidence="3" id="KW-0812">Transmembrane</keyword>
<keyword evidence="8" id="KW-0175">Coiled coil</keyword>
<dbReference type="GO" id="GO:0042407">
    <property type="term" value="P:cristae formation"/>
    <property type="evidence" value="ECO:0007669"/>
    <property type="project" value="TreeGrafter"/>
</dbReference>
<evidence type="ECO:0000313" key="10">
    <source>
        <dbReference type="EMBL" id="JAT43682.1"/>
    </source>
</evidence>
<evidence type="ECO:0000256" key="1">
    <source>
        <dbReference type="ARBA" id="ARBA00004273"/>
    </source>
</evidence>
<dbReference type="Pfam" id="PF09731">
    <property type="entry name" value="Mitofilin"/>
    <property type="match status" value="1"/>
</dbReference>
<dbReference type="AlphaFoldDB" id="A0A1D1XMQ5"/>
<keyword evidence="7" id="KW-0472">Membrane</keyword>
<dbReference type="PANTHER" id="PTHR15415:SF7">
    <property type="entry name" value="MICOS COMPLEX SUBUNIT MIC60"/>
    <property type="match status" value="1"/>
</dbReference>
<feature type="compositionally biased region" description="Polar residues" evidence="9">
    <location>
        <begin position="322"/>
        <end position="331"/>
    </location>
</feature>
<evidence type="ECO:0000256" key="9">
    <source>
        <dbReference type="SAM" id="MobiDB-lite"/>
    </source>
</evidence>
<feature type="region of interest" description="Disordered" evidence="9">
    <location>
        <begin position="32"/>
        <end position="66"/>
    </location>
</feature>
<protein>
    <submittedName>
        <fullName evidence="10">Formation of crista junctions protein 1</fullName>
    </submittedName>
</protein>
<keyword evidence="6" id="KW-0496">Mitochondrion</keyword>
<name>A0A1D1XMQ5_9ARAE</name>
<feature type="compositionally biased region" description="Polar residues" evidence="9">
    <location>
        <begin position="278"/>
        <end position="288"/>
    </location>
</feature>
<feature type="region of interest" description="Disordered" evidence="9">
    <location>
        <begin position="250"/>
        <end position="345"/>
    </location>
</feature>